<dbReference type="AlphaFoldDB" id="A0AAJ6QML8"/>
<evidence type="ECO:0000313" key="3">
    <source>
        <dbReference type="RefSeq" id="XP_003737894.1"/>
    </source>
</evidence>
<dbReference type="GO" id="GO:0034599">
    <property type="term" value="P:cellular response to oxidative stress"/>
    <property type="evidence" value="ECO:0007669"/>
    <property type="project" value="TreeGrafter"/>
</dbReference>
<dbReference type="InterPro" id="IPR036249">
    <property type="entry name" value="Thioredoxin-like_sf"/>
</dbReference>
<dbReference type="InterPro" id="IPR002109">
    <property type="entry name" value="Glutaredoxin"/>
</dbReference>
<dbReference type="Pfam" id="PF00462">
    <property type="entry name" value="Glutaredoxin"/>
    <property type="match status" value="1"/>
</dbReference>
<protein>
    <submittedName>
        <fullName evidence="3">Glutaredoxin</fullName>
    </submittedName>
</protein>
<dbReference type="GeneID" id="100903584"/>
<reference evidence="3" key="1">
    <citation type="submission" date="2025-08" db="UniProtKB">
        <authorList>
            <consortium name="RefSeq"/>
        </authorList>
    </citation>
    <scope>IDENTIFICATION</scope>
</reference>
<name>A0AAJ6QML8_9ACAR</name>
<dbReference type="Proteomes" id="UP000694867">
    <property type="component" value="Unplaced"/>
</dbReference>
<dbReference type="SUPFAM" id="SSF52833">
    <property type="entry name" value="Thioredoxin-like"/>
    <property type="match status" value="1"/>
</dbReference>
<gene>
    <name evidence="3" type="primary">LOC100903584</name>
</gene>
<dbReference type="RefSeq" id="XP_003737894.1">
    <property type="nucleotide sequence ID" value="XM_003737846.2"/>
</dbReference>
<dbReference type="PANTHER" id="PTHR45694:SF18">
    <property type="entry name" value="GLUTAREDOXIN-1-RELATED"/>
    <property type="match status" value="1"/>
</dbReference>
<dbReference type="PANTHER" id="PTHR45694">
    <property type="entry name" value="GLUTAREDOXIN 2"/>
    <property type="match status" value="1"/>
</dbReference>
<organism evidence="2 3">
    <name type="scientific">Galendromus occidentalis</name>
    <name type="common">western predatory mite</name>
    <dbReference type="NCBI Taxonomy" id="34638"/>
    <lineage>
        <taxon>Eukaryota</taxon>
        <taxon>Metazoa</taxon>
        <taxon>Ecdysozoa</taxon>
        <taxon>Arthropoda</taxon>
        <taxon>Chelicerata</taxon>
        <taxon>Arachnida</taxon>
        <taxon>Acari</taxon>
        <taxon>Parasitiformes</taxon>
        <taxon>Mesostigmata</taxon>
        <taxon>Gamasina</taxon>
        <taxon>Phytoseioidea</taxon>
        <taxon>Phytoseiidae</taxon>
        <taxon>Typhlodrominae</taxon>
        <taxon>Galendromus</taxon>
    </lineage>
</organism>
<dbReference type="GO" id="GO:0015038">
    <property type="term" value="F:glutathione disulfide oxidoreductase activity"/>
    <property type="evidence" value="ECO:0007669"/>
    <property type="project" value="TreeGrafter"/>
</dbReference>
<dbReference type="KEGG" id="goe:100903584"/>
<evidence type="ECO:0000259" key="1">
    <source>
        <dbReference type="Pfam" id="PF00462"/>
    </source>
</evidence>
<dbReference type="PRINTS" id="PR00160">
    <property type="entry name" value="GLUTAREDOXIN"/>
</dbReference>
<feature type="domain" description="Glutaredoxin" evidence="1">
    <location>
        <begin position="19"/>
        <end position="80"/>
    </location>
</feature>
<sequence length="113" mass="12693">MNAAATREFLKRTIKTTSVLLLSKADCPRCQKVESLFNHYQTKPKIVHVDSRYDEQLIYDSIRRMTGSSDLPKLFIGGSFFGSSEEIEALHKEGVLSDLVTKASAYSVKHVLV</sequence>
<accession>A0AAJ6QML8</accession>
<evidence type="ECO:0000313" key="2">
    <source>
        <dbReference type="Proteomes" id="UP000694867"/>
    </source>
</evidence>
<dbReference type="GO" id="GO:0005737">
    <property type="term" value="C:cytoplasm"/>
    <property type="evidence" value="ECO:0007669"/>
    <property type="project" value="TreeGrafter"/>
</dbReference>
<dbReference type="Gene3D" id="3.40.30.10">
    <property type="entry name" value="Glutaredoxin"/>
    <property type="match status" value="1"/>
</dbReference>
<keyword evidence="2" id="KW-1185">Reference proteome</keyword>
<dbReference type="PROSITE" id="PS51354">
    <property type="entry name" value="GLUTAREDOXIN_2"/>
    <property type="match status" value="1"/>
</dbReference>
<proteinExistence type="predicted"/>
<dbReference type="InterPro" id="IPR014025">
    <property type="entry name" value="Glutaredoxin_subgr"/>
</dbReference>